<dbReference type="Pfam" id="PF10364">
    <property type="entry name" value="NKWYS"/>
    <property type="match status" value="1"/>
</dbReference>
<reference evidence="1 2" key="2">
    <citation type="submission" date="2019-01" db="EMBL/GenBank/DDBJ databases">
        <title>Motilimonas pumilus sp. nov., isolated from the gut of sea cucumber (Apostichopus japonicus).</title>
        <authorList>
            <person name="Wang F.-Q."/>
            <person name="Ren L.-H."/>
            <person name="Lin Y.-W."/>
            <person name="Sun G.-H."/>
            <person name="Du Z.-J."/>
            <person name="Zhao J.-X."/>
            <person name="Liu X.-J."/>
            <person name="Liu L.-J."/>
        </authorList>
    </citation>
    <scope>NUCLEOTIDE SEQUENCE [LARGE SCALE GENOMIC DNA]</scope>
    <source>
        <strain evidence="1 2">PLHSC7-2</strain>
    </source>
</reference>
<gene>
    <name evidence="1" type="ORF">D1Z90_04640</name>
</gene>
<sequence>MVPSMDLKQLYWNMICEFNTRRQVKQLKHEIKQNKPIILIHQPGRVGSMTIRKTTESLGLPSAIYHTHFINPETNKKQHEFYNEHLGKVNQRHMRIAKVLGEAILSGRYQGTLKVIVTVRDPLRRELSNFMLDVEKYYRKNFFTDYSNGAISINEVQELFLNSRRELTRDNWFDDDVKTPFNIDIFTQEFDHNKKYNIYRNGNVELLLFRLEDISEVIQTAFKDYFGIEPKQIVSRHLSGSRSMEDLCYREISDKLKFNTDFLDQIYQTDYARFFYSNDERADFCQSWGKVQEA</sequence>
<comment type="caution">
    <text evidence="1">The sequence shown here is derived from an EMBL/GenBank/DDBJ whole genome shotgun (WGS) entry which is preliminary data.</text>
</comment>
<evidence type="ECO:0008006" key="3">
    <source>
        <dbReference type="Google" id="ProtNLM"/>
    </source>
</evidence>
<dbReference type="AlphaFoldDB" id="A0A418YHY1"/>
<dbReference type="Proteomes" id="UP000283255">
    <property type="component" value="Unassembled WGS sequence"/>
</dbReference>
<dbReference type="InterPro" id="IPR018831">
    <property type="entry name" value="Uncharacterised_NKWYS"/>
</dbReference>
<dbReference type="EMBL" id="QZCH01000003">
    <property type="protein sequence ID" value="RJG49936.1"/>
    <property type="molecule type" value="Genomic_DNA"/>
</dbReference>
<name>A0A418YHY1_9GAMM</name>
<keyword evidence="2" id="KW-1185">Reference proteome</keyword>
<proteinExistence type="predicted"/>
<evidence type="ECO:0000313" key="1">
    <source>
        <dbReference type="EMBL" id="RJG49936.1"/>
    </source>
</evidence>
<accession>A0A418YHY1</accession>
<reference evidence="1 2" key="1">
    <citation type="submission" date="2018-09" db="EMBL/GenBank/DDBJ databases">
        <authorList>
            <person name="Wang F."/>
        </authorList>
    </citation>
    <scope>NUCLEOTIDE SEQUENCE [LARGE SCALE GENOMIC DNA]</scope>
    <source>
        <strain evidence="1 2">PLHSC7-2</strain>
    </source>
</reference>
<protein>
    <recommendedName>
        <fullName evidence="3">Sulfotransferase domain-containing protein</fullName>
    </recommendedName>
</protein>
<evidence type="ECO:0000313" key="2">
    <source>
        <dbReference type="Proteomes" id="UP000283255"/>
    </source>
</evidence>
<organism evidence="1 2">
    <name type="scientific">Motilimonas pumila</name>
    <dbReference type="NCBI Taxonomy" id="2303987"/>
    <lineage>
        <taxon>Bacteria</taxon>
        <taxon>Pseudomonadati</taxon>
        <taxon>Pseudomonadota</taxon>
        <taxon>Gammaproteobacteria</taxon>
        <taxon>Alteromonadales</taxon>
        <taxon>Alteromonadales genera incertae sedis</taxon>
        <taxon>Motilimonas</taxon>
    </lineage>
</organism>